<reference evidence="2 3" key="1">
    <citation type="submission" date="2019-03" db="EMBL/GenBank/DDBJ databases">
        <title>Genomic Encyclopedia of Type Strains, Phase IV (KMG-IV): sequencing the most valuable type-strain genomes for metagenomic binning, comparative biology and taxonomic classification.</title>
        <authorList>
            <person name="Goeker M."/>
        </authorList>
    </citation>
    <scope>NUCLEOTIDE SEQUENCE [LARGE SCALE GENOMIC DNA]</scope>
    <source>
        <strain evidence="2 3">DSM 24766</strain>
    </source>
</reference>
<dbReference type="GO" id="GO:0090313">
    <property type="term" value="P:regulation of protein targeting to membrane"/>
    <property type="evidence" value="ECO:0007669"/>
    <property type="project" value="TreeGrafter"/>
</dbReference>
<evidence type="ECO:0000313" key="2">
    <source>
        <dbReference type="EMBL" id="TCP63286.1"/>
    </source>
</evidence>
<keyword evidence="1" id="KW-0472">Membrane</keyword>
<gene>
    <name evidence="2" type="ORF">EV663_101554</name>
</gene>
<keyword evidence="1" id="KW-1133">Transmembrane helix</keyword>
<protein>
    <submittedName>
        <fullName evidence="2">AsmA-like protein</fullName>
    </submittedName>
</protein>
<name>A0A4V2SWP8_9RHOB</name>
<comment type="caution">
    <text evidence="2">The sequence shown here is derived from an EMBL/GenBank/DDBJ whole genome shotgun (WGS) entry which is preliminary data.</text>
</comment>
<dbReference type="InterPro" id="IPR052894">
    <property type="entry name" value="AsmA-related"/>
</dbReference>
<dbReference type="OrthoDB" id="7161641at2"/>
<keyword evidence="1" id="KW-0812">Transmembrane</keyword>
<organism evidence="2 3">
    <name type="scientific">Rhodovulum bhavnagarense</name>
    <dbReference type="NCBI Taxonomy" id="992286"/>
    <lineage>
        <taxon>Bacteria</taxon>
        <taxon>Pseudomonadati</taxon>
        <taxon>Pseudomonadota</taxon>
        <taxon>Alphaproteobacteria</taxon>
        <taxon>Rhodobacterales</taxon>
        <taxon>Paracoccaceae</taxon>
        <taxon>Rhodovulum</taxon>
    </lineage>
</organism>
<dbReference type="GO" id="GO:0005886">
    <property type="term" value="C:plasma membrane"/>
    <property type="evidence" value="ECO:0007669"/>
    <property type="project" value="TreeGrafter"/>
</dbReference>
<accession>A0A4V2SWP8</accession>
<evidence type="ECO:0000313" key="3">
    <source>
        <dbReference type="Proteomes" id="UP000295050"/>
    </source>
</evidence>
<dbReference type="EMBL" id="SLXU01000001">
    <property type="protein sequence ID" value="TCP63286.1"/>
    <property type="molecule type" value="Genomic_DNA"/>
</dbReference>
<dbReference type="RefSeq" id="WP_132950214.1">
    <property type="nucleotide sequence ID" value="NZ_SLXU01000001.1"/>
</dbReference>
<dbReference type="PANTHER" id="PTHR30441:SF4">
    <property type="entry name" value="PROTEIN ASMA"/>
    <property type="match status" value="1"/>
</dbReference>
<evidence type="ECO:0000256" key="1">
    <source>
        <dbReference type="SAM" id="Phobius"/>
    </source>
</evidence>
<dbReference type="PANTHER" id="PTHR30441">
    <property type="entry name" value="DUF748 DOMAIN-CONTAINING PROTEIN"/>
    <property type="match status" value="1"/>
</dbReference>
<keyword evidence="3" id="KW-1185">Reference proteome</keyword>
<dbReference type="AlphaFoldDB" id="A0A4V2SWP8"/>
<proteinExistence type="predicted"/>
<dbReference type="Proteomes" id="UP000295050">
    <property type="component" value="Unassembled WGS sequence"/>
</dbReference>
<feature type="transmembrane region" description="Helical" evidence="1">
    <location>
        <begin position="21"/>
        <end position="41"/>
    </location>
</feature>
<sequence>MTEQDRQRYPNPDQLHRRFGLWLLLSLAMLAGLAGLGGLALTGRMVAMPDWVTARIEARLNAELAPAALGLEGVEVMVSRATGVRVKFTGVTVIDAAGRYIARLPELDADISPRALAEGRLGLRRVALGGAEVTLRRAPDGRFDLALGAATTPISAARSLAELLDELDRALGRPGLADIEALSIESLALSFEDARAGRMWRLEGGLLTVEQDAREVALRAFFSLRGADDIQSELAFSFVSGKGSPAARFSANFSDVPAADVASQSPALAALALLDAPISGAVRSEMSPSGLLGPLNATLEIGAGLLRPAGGAPPIRFSAGKSYFTYDPDNRRLNLDQIALDTAVLRLTAEGHAYLEGMASGWPDRLVGQLAFRSVALDPAGMFERPVVFDGGAMDIRIDLDPLIATVGQAVLLEGGRAYRINGTVRARPEGWQVAMDARIDELDETRLLSLWPVDLVPETREWFARNVLSAKLGDIRVAVRHRPGKRAELTLAHEFRETELRYLATMPPISGGAGYAMLHGAAYTLVVEKGTVRAPDGGMLDLAGSVMQVPDVTSGKTPPAEFTLKATSTIPSVLSLLDLPPLRIASGAGIGPDMVTGRAEVRAVLRMPLKNGLIPDDVDYDVSAILSDLGSDSLIPGLPLFADRLDLGARPDAISIRGDARLAGIPLSGRWQMVRDDRGEMQAGVTGRLALSWDTAAALGLEMPAGSLSGEAEGRFRVELPRTGKSRFTLESDLKGLSVALPGFGVSKAASTAGTLSLRGDLGGTGAIDLLTLSLPGLHAEGGGRLSVDGGLAEARFERVMLGDWLDATVVLTGQGAGRGPRVAIAGGMVDLRGRELSGVGALPAGGDGQSIDLALDRLRISDAMEITQVKGRLSTLGGLSGQLAGRMGGTTPVTLTLVPAAGGGTALRLRSARGGEALRDAGVFARARGGDLDIVLHPTGLPGGYDGQLRLTGANLKGMPVLTELLSAVSVVGILELMEGEGLVFSEIEARFGLTPDHVEIRNASAIGPSLGVSLDGVYGFGSNRLDMRGVISPIYLLNSVGSVLTRKGEGLFGFSFRVTGNADSPQVRVNPLSILTPGMFREIFRGAAPKVQQ</sequence>